<dbReference type="Proteomes" id="UP001162480">
    <property type="component" value="Chromosome 6"/>
</dbReference>
<dbReference type="EMBL" id="OX597819">
    <property type="protein sequence ID" value="CAI9724251.1"/>
    <property type="molecule type" value="Genomic_DNA"/>
</dbReference>
<feature type="transmembrane region" description="Helical" evidence="1">
    <location>
        <begin position="24"/>
        <end position="45"/>
    </location>
</feature>
<evidence type="ECO:0000313" key="3">
    <source>
        <dbReference type="Proteomes" id="UP001162480"/>
    </source>
</evidence>
<proteinExistence type="predicted"/>
<organism evidence="2 3">
    <name type="scientific">Octopus vulgaris</name>
    <name type="common">Common octopus</name>
    <dbReference type="NCBI Taxonomy" id="6645"/>
    <lineage>
        <taxon>Eukaryota</taxon>
        <taxon>Metazoa</taxon>
        <taxon>Spiralia</taxon>
        <taxon>Lophotrochozoa</taxon>
        <taxon>Mollusca</taxon>
        <taxon>Cephalopoda</taxon>
        <taxon>Coleoidea</taxon>
        <taxon>Octopodiformes</taxon>
        <taxon>Octopoda</taxon>
        <taxon>Incirrata</taxon>
        <taxon>Octopodidae</taxon>
        <taxon>Octopus</taxon>
    </lineage>
</organism>
<keyword evidence="1" id="KW-0812">Transmembrane</keyword>
<evidence type="ECO:0000313" key="2">
    <source>
        <dbReference type="EMBL" id="CAI9724251.1"/>
    </source>
</evidence>
<reference evidence="2" key="1">
    <citation type="submission" date="2023-08" db="EMBL/GenBank/DDBJ databases">
        <authorList>
            <person name="Alioto T."/>
            <person name="Alioto T."/>
            <person name="Gomez Garrido J."/>
        </authorList>
    </citation>
    <scope>NUCLEOTIDE SEQUENCE</scope>
</reference>
<keyword evidence="1" id="KW-1133">Transmembrane helix</keyword>
<gene>
    <name evidence="2" type="ORF">OCTVUL_1B004092</name>
</gene>
<dbReference type="AlphaFoldDB" id="A0AA36F3F3"/>
<protein>
    <submittedName>
        <fullName evidence="2">Uncharacterized protein</fullName>
    </submittedName>
</protein>
<keyword evidence="3" id="KW-1185">Reference proteome</keyword>
<feature type="transmembrane region" description="Helical" evidence="1">
    <location>
        <begin position="51"/>
        <end position="73"/>
    </location>
</feature>
<evidence type="ECO:0000256" key="1">
    <source>
        <dbReference type="SAM" id="Phobius"/>
    </source>
</evidence>
<name>A0AA36F3F3_OCTVU</name>
<sequence length="151" mass="15919">MMCVLKGIENGGYTAEKCLKISQFLMMLLSLMSFIMMFLHVLAAVGVDCRIGIVFVVVVVVGGGGGGGGGGGMKAQSCSSHQYLDIIANDTACGLSTDLITEIMVTSTLDEMKCDTNKISACKDPGLGDIPVDLRKCYADAQLKFGHSLQL</sequence>
<accession>A0AA36F3F3</accession>
<keyword evidence="1" id="KW-0472">Membrane</keyword>